<evidence type="ECO:0000259" key="5">
    <source>
        <dbReference type="Pfam" id="PF20160"/>
    </source>
</evidence>
<sequence length="547" mass="60200">MVSEMEKAVKKSQRKTNKPPIDNNVVPRSPKKQALKATQTPLPGYVLDDQHGSVVCTQVGVPVDPTMELSKLVFEHNFEKAFNVALQSNDMSIVSWLCSMILEKLKVLDLSYCKDLIRSPYFLQVPHLEILVLEECTNLVKLHKSIGHLKELVLLNLKGCTNLRYLPSNISTLKSLEKLNLSGCLNLDKLLEKIPKNFLRARPLGRLVLNNCDLSEDQMPIDLGNLSSLQGLDLSGNNFRNLPACINRLQQLQHLDIGGCGSLQSISGLPSKIESLFAYGCCSIESLSFSSSSQLAVLCLDSCSKLVEIQGLVLDSNSTISLIGCDNLSSDFRESLLQVRSLPLPLLLSLSLSLSDVNNVCLKQCPPTMSAPCNREAFLPGNEIPNWFIHQRIGSSISLNLPSVSEGEIRMLLVCGIYACGGLNPSGPIFNVIMDNKTRGYREALLPGGLVFLPINYSEDIFLFRWQVSRNKMVVRGLTPKILEIGNGDEIAVSFELGVWTEVKKCGVHVVVDEPKVLDIHGSPHANSNTIAYDKVFKVDATGDEDS</sequence>
<dbReference type="InterPro" id="IPR058546">
    <property type="entry name" value="RPS4B/Roq1-like_LRR"/>
</dbReference>
<evidence type="ECO:0000256" key="1">
    <source>
        <dbReference type="ARBA" id="ARBA00022614"/>
    </source>
</evidence>
<keyword evidence="8" id="KW-1185">Reference proteome</keyword>
<dbReference type="Gene3D" id="3.80.10.10">
    <property type="entry name" value="Ribonuclease Inhibitor"/>
    <property type="match status" value="2"/>
</dbReference>
<comment type="caution">
    <text evidence="7">The sequence shown here is derived from an EMBL/GenBank/DDBJ whole genome shotgun (WGS) entry which is preliminary data.</text>
</comment>
<feature type="domain" description="C-JID" evidence="5">
    <location>
        <begin position="379"/>
        <end position="415"/>
    </location>
</feature>
<accession>A0A6A1X0P6</accession>
<dbReference type="InterPro" id="IPR050715">
    <property type="entry name" value="LRR-SigEffector_domain"/>
</dbReference>
<dbReference type="PANTHER" id="PTHR45752">
    <property type="entry name" value="LEUCINE-RICH REPEAT-CONTAINING"/>
    <property type="match status" value="1"/>
</dbReference>
<evidence type="ECO:0000256" key="2">
    <source>
        <dbReference type="ARBA" id="ARBA00022737"/>
    </source>
</evidence>
<proteinExistence type="predicted"/>
<name>A0A6A1X0P6_9ROSI</name>
<organism evidence="7 8">
    <name type="scientific">Morella rubra</name>
    <name type="common">Chinese bayberry</name>
    <dbReference type="NCBI Taxonomy" id="262757"/>
    <lineage>
        <taxon>Eukaryota</taxon>
        <taxon>Viridiplantae</taxon>
        <taxon>Streptophyta</taxon>
        <taxon>Embryophyta</taxon>
        <taxon>Tracheophyta</taxon>
        <taxon>Spermatophyta</taxon>
        <taxon>Magnoliopsida</taxon>
        <taxon>eudicotyledons</taxon>
        <taxon>Gunneridae</taxon>
        <taxon>Pentapetalae</taxon>
        <taxon>rosids</taxon>
        <taxon>fabids</taxon>
        <taxon>Fagales</taxon>
        <taxon>Myricaceae</taxon>
        <taxon>Morella</taxon>
    </lineage>
</organism>
<dbReference type="Proteomes" id="UP000516437">
    <property type="component" value="Unassembled WGS sequence"/>
</dbReference>
<evidence type="ECO:0000256" key="3">
    <source>
        <dbReference type="ARBA" id="ARBA00022821"/>
    </source>
</evidence>
<feature type="domain" description="Disease resistance protein RPS4B/Roq1-like leucine-rich repeats" evidence="6">
    <location>
        <begin position="102"/>
        <end position="292"/>
    </location>
</feature>
<evidence type="ECO:0000259" key="6">
    <source>
        <dbReference type="Pfam" id="PF23286"/>
    </source>
</evidence>
<protein>
    <submittedName>
        <fullName evidence="7">TMV resistance protein N</fullName>
    </submittedName>
</protein>
<dbReference type="InterPro" id="IPR045344">
    <property type="entry name" value="C-JID"/>
</dbReference>
<dbReference type="Pfam" id="PF20160">
    <property type="entry name" value="C-JID"/>
    <property type="match status" value="1"/>
</dbReference>
<dbReference type="Pfam" id="PF23286">
    <property type="entry name" value="LRR_13"/>
    <property type="match status" value="1"/>
</dbReference>
<evidence type="ECO:0000313" key="7">
    <source>
        <dbReference type="EMBL" id="KAB1228340.1"/>
    </source>
</evidence>
<keyword evidence="2" id="KW-0677">Repeat</keyword>
<keyword evidence="1" id="KW-0433">Leucine-rich repeat</keyword>
<dbReference type="EMBL" id="RXIC02000001">
    <property type="protein sequence ID" value="KAB1228340.1"/>
    <property type="molecule type" value="Genomic_DNA"/>
</dbReference>
<dbReference type="AlphaFoldDB" id="A0A6A1X0P6"/>
<reference evidence="7 8" key="1">
    <citation type="journal article" date="2019" name="Plant Biotechnol. J.">
        <title>The red bayberry genome and genetic basis of sex determination.</title>
        <authorList>
            <person name="Jia H.M."/>
            <person name="Jia H.J."/>
            <person name="Cai Q.L."/>
            <person name="Wang Y."/>
            <person name="Zhao H.B."/>
            <person name="Yang W.F."/>
            <person name="Wang G.Y."/>
            <person name="Li Y.H."/>
            <person name="Zhan D.L."/>
            <person name="Shen Y.T."/>
            <person name="Niu Q.F."/>
            <person name="Chang L."/>
            <person name="Qiu J."/>
            <person name="Zhao L."/>
            <person name="Xie H.B."/>
            <person name="Fu W.Y."/>
            <person name="Jin J."/>
            <person name="Li X.W."/>
            <person name="Jiao Y."/>
            <person name="Zhou C.C."/>
            <person name="Tu T."/>
            <person name="Chai C.Y."/>
            <person name="Gao J.L."/>
            <person name="Fan L.J."/>
            <person name="van de Weg E."/>
            <person name="Wang J.Y."/>
            <person name="Gao Z.S."/>
        </authorList>
    </citation>
    <scope>NUCLEOTIDE SEQUENCE [LARGE SCALE GENOMIC DNA]</scope>
    <source>
        <tissue evidence="7">Leaves</tissue>
    </source>
</reference>
<dbReference type="InterPro" id="IPR032675">
    <property type="entry name" value="LRR_dom_sf"/>
</dbReference>
<feature type="region of interest" description="Disordered" evidence="4">
    <location>
        <begin position="1"/>
        <end position="33"/>
    </location>
</feature>
<dbReference type="SUPFAM" id="SSF52047">
    <property type="entry name" value="RNI-like"/>
    <property type="match status" value="1"/>
</dbReference>
<keyword evidence="3" id="KW-0611">Plant defense</keyword>
<dbReference type="OrthoDB" id="2018313at2759"/>
<evidence type="ECO:0000313" key="8">
    <source>
        <dbReference type="Proteomes" id="UP000516437"/>
    </source>
</evidence>
<gene>
    <name evidence="7" type="ORF">CJ030_MR6G003731</name>
</gene>
<evidence type="ECO:0000256" key="4">
    <source>
        <dbReference type="SAM" id="MobiDB-lite"/>
    </source>
</evidence>
<dbReference type="PANTHER" id="PTHR45752:SF195">
    <property type="entry name" value="LEUCINE-RICH REPEAT (LRR) FAMILY PROTEIN-RELATED"/>
    <property type="match status" value="1"/>
</dbReference>